<dbReference type="Pfam" id="PF10358">
    <property type="entry name" value="NT-C2"/>
    <property type="match status" value="1"/>
</dbReference>
<dbReference type="PANTHER" id="PTHR34452:SF1">
    <property type="entry name" value="SPORULATION-SPECIFIC PROTEIN"/>
    <property type="match status" value="1"/>
</dbReference>
<keyword evidence="1" id="KW-0175">Coiled coil</keyword>
<feature type="compositionally biased region" description="Basic and acidic residues" evidence="2">
    <location>
        <begin position="233"/>
        <end position="247"/>
    </location>
</feature>
<gene>
    <name evidence="4" type="ORF">QJS10_CPB18g01270</name>
</gene>
<feature type="coiled-coil region" evidence="1">
    <location>
        <begin position="971"/>
        <end position="1019"/>
    </location>
</feature>
<dbReference type="AlphaFoldDB" id="A0AAV9CLI7"/>
<proteinExistence type="predicted"/>
<evidence type="ECO:0000259" key="3">
    <source>
        <dbReference type="PROSITE" id="PS51840"/>
    </source>
</evidence>
<sequence length="1209" mass="138306">MSRITKWKLEKTKVKVVFRLQFHATHVPQPGWDKLFISFIPADIGKPTAKTAKANVRNGICKWSDPIYETTKLLQDARTKVYDEKLYKFVVSMGSTRSSLLGEAIINLAEYADASKPSSVALSLNGCDFGTVLHVTVQLLTSKTGFREFEQQRELRERGYQMNKGHSTHEGLLNLRENTATPANDQIDKVNARVRFKPESSELRSLGEVGELNEDYDLSVAIDGSSNTSESLNTDKNDISSTHEIDSIKSTVSGDIGGYSLGQSNQSEKEDQTNNRLLRQGSSDWIHGWSSDYSVDHDLASAYEENNKLRRSLEAAESSILELKLEVSSVQSLANELGVETQRLAEQLTEEISSTEQLAKEISILKSECSNVKDDFELLRHAKESHHYNGTGTGMSSLGVSKNSIPLPLDVQVSVAMRNRDLPDSPVDTKNYVVHDFYKRWMQDLVLLEHKVREIRSHTSLGYHDRDRGQLHSDLEILESVLQNLKQNTPRLTSLLHMEGTNYKEAPATDVQIPEYCYRNEGIEWQSVGHPCSENTSPGLSSHHWLSRGIHPIEDNIDAAFEMKGKLHELSHELKESITERESLTKKMNQMERYYETLIQELEESQRQTLSELQKLQKEHTTCLDTILAFQEQIAKMHQDMNEQFLQFSEDRRGLDSHNKELERRATISETALKRVHLNYSITVDKLQKDLELLSMQVLSMFETNENLARQTFAEVSQLYFEEYLREHPEEASTCMPKDGLKSSVRQGQCKPAFQGFLPEVIPSKRIEQDPFPLFSGVHMEINNKSLSVTQKLDEFPESFRILKSKLGSQESDIVGTLQCHKTISEEKNQLTKDDINSEEMKKSLRLHEQLCQEAETELSEMYAFIVHMDVFSKVLQEKLYDLNDGARHMKQELGDVAQQLEHSTQSNEILMLQLHTALDEVRILRQNDAKYVSQCNDLMSTNYMLEGKLQEFLNENHLLSEKVMESERLITDYETKYESCTAEKKVLENLLKNESLEKSSLQREIQTTIEEIKALKMAFDKQSLEKDTLQKSSTLIQSKLMDLYCNMISYSEQINGPYSGIPLQKDLDDKDCTAIILSIEELQQEAQVKFSLVNDERERLMIESKNYECMFMSCTAEKVKLEDSLKQKKLENIGLQNKISSLTEDIKALEVEFSKQVSIKDDLQRTFAHLQDKLGELCSSIVSCIEQVNQPSPLMSLQKELENKNLWL</sequence>
<dbReference type="PROSITE" id="PS51840">
    <property type="entry name" value="C2_NT"/>
    <property type="match status" value="1"/>
</dbReference>
<dbReference type="InterPro" id="IPR019448">
    <property type="entry name" value="NT-C2"/>
</dbReference>
<feature type="coiled-coil region" evidence="1">
    <location>
        <begin position="567"/>
        <end position="619"/>
    </location>
</feature>
<feature type="coiled-coil region" evidence="1">
    <location>
        <begin position="299"/>
        <end position="365"/>
    </location>
</feature>
<accession>A0AAV9CLI7</accession>
<reference evidence="4" key="1">
    <citation type="journal article" date="2023" name="Nat. Commun.">
        <title>Diploid and tetraploid genomes of Acorus and the evolution of monocots.</title>
        <authorList>
            <person name="Ma L."/>
            <person name="Liu K.W."/>
            <person name="Li Z."/>
            <person name="Hsiao Y.Y."/>
            <person name="Qi Y."/>
            <person name="Fu T."/>
            <person name="Tang G.D."/>
            <person name="Zhang D."/>
            <person name="Sun W.H."/>
            <person name="Liu D.K."/>
            <person name="Li Y."/>
            <person name="Chen G.Z."/>
            <person name="Liu X.D."/>
            <person name="Liao X.Y."/>
            <person name="Jiang Y.T."/>
            <person name="Yu X."/>
            <person name="Hao Y."/>
            <person name="Huang J."/>
            <person name="Zhao X.W."/>
            <person name="Ke S."/>
            <person name="Chen Y.Y."/>
            <person name="Wu W.L."/>
            <person name="Hsu J.L."/>
            <person name="Lin Y.F."/>
            <person name="Huang M.D."/>
            <person name="Li C.Y."/>
            <person name="Huang L."/>
            <person name="Wang Z.W."/>
            <person name="Zhao X."/>
            <person name="Zhong W.Y."/>
            <person name="Peng D.H."/>
            <person name="Ahmad S."/>
            <person name="Lan S."/>
            <person name="Zhang J.S."/>
            <person name="Tsai W.C."/>
            <person name="Van de Peer Y."/>
            <person name="Liu Z.J."/>
        </authorList>
    </citation>
    <scope>NUCLEOTIDE SEQUENCE</scope>
    <source>
        <strain evidence="4">CP</strain>
    </source>
</reference>
<evidence type="ECO:0000313" key="4">
    <source>
        <dbReference type="EMBL" id="KAK1289851.1"/>
    </source>
</evidence>
<feature type="coiled-coil region" evidence="1">
    <location>
        <begin position="1119"/>
        <end position="1153"/>
    </location>
</feature>
<evidence type="ECO:0000256" key="1">
    <source>
        <dbReference type="SAM" id="Coils"/>
    </source>
</evidence>
<name>A0AAV9CLI7_ACOCL</name>
<feature type="region of interest" description="Disordered" evidence="2">
    <location>
        <begin position="223"/>
        <end position="274"/>
    </location>
</feature>
<evidence type="ECO:0000313" key="5">
    <source>
        <dbReference type="Proteomes" id="UP001180020"/>
    </source>
</evidence>
<feature type="domain" description="C2 NT-type" evidence="3">
    <location>
        <begin position="6"/>
        <end position="141"/>
    </location>
</feature>
<dbReference type="EMBL" id="JAUJYO010000018">
    <property type="protein sequence ID" value="KAK1289851.1"/>
    <property type="molecule type" value="Genomic_DNA"/>
</dbReference>
<keyword evidence="5" id="KW-1185">Reference proteome</keyword>
<comment type="caution">
    <text evidence="4">The sequence shown here is derived from an EMBL/GenBank/DDBJ whole genome shotgun (WGS) entry which is preliminary data.</text>
</comment>
<dbReference type="Proteomes" id="UP001180020">
    <property type="component" value="Unassembled WGS sequence"/>
</dbReference>
<reference evidence="4" key="2">
    <citation type="submission" date="2023-06" db="EMBL/GenBank/DDBJ databases">
        <authorList>
            <person name="Ma L."/>
            <person name="Liu K.-W."/>
            <person name="Li Z."/>
            <person name="Hsiao Y.-Y."/>
            <person name="Qi Y."/>
            <person name="Fu T."/>
            <person name="Tang G."/>
            <person name="Zhang D."/>
            <person name="Sun W.-H."/>
            <person name="Liu D.-K."/>
            <person name="Li Y."/>
            <person name="Chen G.-Z."/>
            <person name="Liu X.-D."/>
            <person name="Liao X.-Y."/>
            <person name="Jiang Y.-T."/>
            <person name="Yu X."/>
            <person name="Hao Y."/>
            <person name="Huang J."/>
            <person name="Zhao X.-W."/>
            <person name="Ke S."/>
            <person name="Chen Y.-Y."/>
            <person name="Wu W.-L."/>
            <person name="Hsu J.-L."/>
            <person name="Lin Y.-F."/>
            <person name="Huang M.-D."/>
            <person name="Li C.-Y."/>
            <person name="Huang L."/>
            <person name="Wang Z.-W."/>
            <person name="Zhao X."/>
            <person name="Zhong W.-Y."/>
            <person name="Peng D.-H."/>
            <person name="Ahmad S."/>
            <person name="Lan S."/>
            <person name="Zhang J.-S."/>
            <person name="Tsai W.-C."/>
            <person name="Van De Peer Y."/>
            <person name="Liu Z.-J."/>
        </authorList>
    </citation>
    <scope>NUCLEOTIDE SEQUENCE</scope>
    <source>
        <strain evidence="4">CP</strain>
        <tissue evidence="4">Leaves</tissue>
    </source>
</reference>
<organism evidence="4 5">
    <name type="scientific">Acorus calamus</name>
    <name type="common">Sweet flag</name>
    <dbReference type="NCBI Taxonomy" id="4465"/>
    <lineage>
        <taxon>Eukaryota</taxon>
        <taxon>Viridiplantae</taxon>
        <taxon>Streptophyta</taxon>
        <taxon>Embryophyta</taxon>
        <taxon>Tracheophyta</taxon>
        <taxon>Spermatophyta</taxon>
        <taxon>Magnoliopsida</taxon>
        <taxon>Liliopsida</taxon>
        <taxon>Acoraceae</taxon>
        <taxon>Acorus</taxon>
    </lineage>
</organism>
<evidence type="ECO:0000256" key="2">
    <source>
        <dbReference type="SAM" id="MobiDB-lite"/>
    </source>
</evidence>
<protein>
    <recommendedName>
        <fullName evidence="3">C2 NT-type domain-containing protein</fullName>
    </recommendedName>
</protein>
<dbReference type="PANTHER" id="PTHR34452">
    <property type="entry name" value="MYOSIN HEAVY CHAIN-RELATED PROTEIN"/>
    <property type="match status" value="1"/>
</dbReference>